<feature type="transmembrane region" description="Helical" evidence="11">
    <location>
        <begin position="298"/>
        <end position="315"/>
    </location>
</feature>
<name>F6UPM0_CIOIN</name>
<feature type="binding site" evidence="8">
    <location>
        <position position="43"/>
    </location>
    <ligand>
        <name>Na(+)</name>
        <dbReference type="ChEBI" id="CHEBI:29101"/>
        <label>1</label>
    </ligand>
</feature>
<keyword evidence="5 11" id="KW-1133">Transmembrane helix</keyword>
<feature type="binding site" evidence="8">
    <location>
        <position position="301"/>
    </location>
    <ligand>
        <name>Na(+)</name>
        <dbReference type="ChEBI" id="CHEBI:29101"/>
        <label>1</label>
    </ligand>
</feature>
<dbReference type="Pfam" id="PF00209">
    <property type="entry name" value="SNF"/>
    <property type="match status" value="1"/>
</dbReference>
<dbReference type="PROSITE" id="PS00610">
    <property type="entry name" value="NA_NEUROTRAN_SYMP_1"/>
    <property type="match status" value="1"/>
</dbReference>
<dbReference type="GO" id="GO:1903804">
    <property type="term" value="P:glycine import across plasma membrane"/>
    <property type="evidence" value="ECO:0000318"/>
    <property type="project" value="GO_Central"/>
</dbReference>
<feature type="binding site" evidence="8">
    <location>
        <position position="402"/>
    </location>
    <ligand>
        <name>Na(+)</name>
        <dbReference type="ChEBI" id="CHEBI:29101"/>
        <label>1</label>
    </ligand>
</feature>
<feature type="transmembrane region" description="Helical" evidence="11">
    <location>
        <begin position="106"/>
        <end position="134"/>
    </location>
</feature>
<keyword evidence="7" id="KW-0325">Glycoprotein</keyword>
<feature type="transmembrane region" description="Helical" evidence="11">
    <location>
        <begin position="459"/>
        <end position="480"/>
    </location>
</feature>
<dbReference type="PROSITE" id="PS00754">
    <property type="entry name" value="NA_NEUROTRAN_SYMP_2"/>
    <property type="match status" value="1"/>
</dbReference>
<proteinExistence type="inferred from homology"/>
<evidence type="ECO:0000256" key="11">
    <source>
        <dbReference type="SAM" id="Phobius"/>
    </source>
</evidence>
<dbReference type="SUPFAM" id="SSF161070">
    <property type="entry name" value="SNF-like"/>
    <property type="match status" value="1"/>
</dbReference>
<feature type="transmembrane region" description="Helical" evidence="11">
    <location>
        <begin position="541"/>
        <end position="561"/>
    </location>
</feature>
<feature type="transmembrane region" description="Helical" evidence="11">
    <location>
        <begin position="34"/>
        <end position="52"/>
    </location>
</feature>
<evidence type="ECO:0000256" key="7">
    <source>
        <dbReference type="ARBA" id="ARBA00023180"/>
    </source>
</evidence>
<keyword evidence="6 11" id="KW-0472">Membrane</keyword>
<dbReference type="OMA" id="STTEEYW"/>
<dbReference type="GO" id="GO:0005886">
    <property type="term" value="C:plasma membrane"/>
    <property type="evidence" value="ECO:0000318"/>
    <property type="project" value="GO_Central"/>
</dbReference>
<evidence type="ECO:0000313" key="13">
    <source>
        <dbReference type="Proteomes" id="UP000008144"/>
    </source>
</evidence>
<evidence type="ECO:0000256" key="5">
    <source>
        <dbReference type="ARBA" id="ARBA00022989"/>
    </source>
</evidence>
<evidence type="ECO:0000256" key="1">
    <source>
        <dbReference type="ARBA" id="ARBA00004141"/>
    </source>
</evidence>
<feature type="transmembrane region" description="Helical" evidence="11">
    <location>
        <begin position="501"/>
        <end position="521"/>
    </location>
</feature>
<evidence type="ECO:0000256" key="3">
    <source>
        <dbReference type="ARBA" id="ARBA00022448"/>
    </source>
</evidence>
<feature type="transmembrane region" description="Helical" evidence="11">
    <location>
        <begin position="429"/>
        <end position="453"/>
    </location>
</feature>
<feature type="binding site" evidence="8">
    <location>
        <position position="40"/>
    </location>
    <ligand>
        <name>Na(+)</name>
        <dbReference type="ChEBI" id="CHEBI:29101"/>
        <label>1</label>
    </ligand>
</feature>
<evidence type="ECO:0000256" key="6">
    <source>
        <dbReference type="ARBA" id="ARBA00023136"/>
    </source>
</evidence>
<evidence type="ECO:0000256" key="2">
    <source>
        <dbReference type="ARBA" id="ARBA00006459"/>
    </source>
</evidence>
<keyword evidence="4 9" id="KW-0812">Transmembrane</keyword>
<accession>F6UPM0</accession>
<evidence type="ECO:0000313" key="12">
    <source>
        <dbReference type="Ensembl" id="ENSCINP00000001606.3"/>
    </source>
</evidence>
<keyword evidence="8" id="KW-0915">Sodium</keyword>
<comment type="subcellular location">
    <subcellularLocation>
        <location evidence="1">Membrane</location>
        <topology evidence="1">Multi-pass membrane protein</topology>
    </subcellularLocation>
</comment>
<keyword evidence="9" id="KW-0769">Symport</keyword>
<feature type="binding site" evidence="8">
    <location>
        <position position="333"/>
    </location>
    <ligand>
        <name>Na(+)</name>
        <dbReference type="ChEBI" id="CHEBI:29101"/>
        <label>1</label>
    </ligand>
</feature>
<dbReference type="EMBL" id="EAAA01002383">
    <property type="status" value="NOT_ANNOTATED_CDS"/>
    <property type="molecule type" value="Genomic_DNA"/>
</dbReference>
<reference evidence="12" key="3">
    <citation type="submission" date="2025-08" db="UniProtKB">
        <authorList>
            <consortium name="Ensembl"/>
        </authorList>
    </citation>
    <scope>IDENTIFICATION</scope>
</reference>
<dbReference type="InParanoid" id="F6UPM0"/>
<evidence type="ECO:0000256" key="4">
    <source>
        <dbReference type="ARBA" id="ARBA00022692"/>
    </source>
</evidence>
<feature type="transmembrane region" description="Helical" evidence="11">
    <location>
        <begin position="327"/>
        <end position="353"/>
    </location>
</feature>
<protein>
    <recommendedName>
        <fullName evidence="9">Transporter</fullName>
    </recommendedName>
</protein>
<dbReference type="PRINTS" id="PR00176">
    <property type="entry name" value="NANEUSMPORT"/>
</dbReference>
<dbReference type="GO" id="GO:0046872">
    <property type="term" value="F:metal ion binding"/>
    <property type="evidence" value="ECO:0007669"/>
    <property type="project" value="UniProtKB-KW"/>
</dbReference>
<feature type="transmembrane region" description="Helical" evidence="11">
    <location>
        <begin position="64"/>
        <end position="85"/>
    </location>
</feature>
<dbReference type="PROSITE" id="PS50267">
    <property type="entry name" value="NA_NEUROTRAN_SYMP_3"/>
    <property type="match status" value="1"/>
</dbReference>
<feature type="binding site" evidence="8">
    <location>
        <position position="47"/>
    </location>
    <ligand>
        <name>Na(+)</name>
        <dbReference type="ChEBI" id="CHEBI:29101"/>
        <label>1</label>
    </ligand>
</feature>
<dbReference type="AlphaFoldDB" id="F6UPM0"/>
<keyword evidence="13" id="KW-1185">Reference proteome</keyword>
<feature type="region of interest" description="Disordered" evidence="10">
    <location>
        <begin position="1"/>
        <end position="24"/>
    </location>
</feature>
<reference evidence="13" key="1">
    <citation type="journal article" date="2002" name="Science">
        <title>The draft genome of Ciona intestinalis: insights into chordate and vertebrate origins.</title>
        <authorList>
            <person name="Dehal P."/>
            <person name="Satou Y."/>
            <person name="Campbell R.K."/>
            <person name="Chapman J."/>
            <person name="Degnan B."/>
            <person name="De Tomaso A."/>
            <person name="Davidson B."/>
            <person name="Di Gregorio A."/>
            <person name="Gelpke M."/>
            <person name="Goodstein D.M."/>
            <person name="Harafuji N."/>
            <person name="Hastings K.E."/>
            <person name="Ho I."/>
            <person name="Hotta K."/>
            <person name="Huang W."/>
            <person name="Kawashima T."/>
            <person name="Lemaire P."/>
            <person name="Martinez D."/>
            <person name="Meinertzhagen I.A."/>
            <person name="Necula S."/>
            <person name="Nonaka M."/>
            <person name="Putnam N."/>
            <person name="Rash S."/>
            <person name="Saiga H."/>
            <person name="Satake M."/>
            <person name="Terry A."/>
            <person name="Yamada L."/>
            <person name="Wang H.G."/>
            <person name="Awazu S."/>
            <person name="Azumi K."/>
            <person name="Boore J."/>
            <person name="Branno M."/>
            <person name="Chin-Bow S."/>
            <person name="DeSantis R."/>
            <person name="Doyle S."/>
            <person name="Francino P."/>
            <person name="Keys D.N."/>
            <person name="Haga S."/>
            <person name="Hayashi H."/>
            <person name="Hino K."/>
            <person name="Imai K.S."/>
            <person name="Inaba K."/>
            <person name="Kano S."/>
            <person name="Kobayashi K."/>
            <person name="Kobayashi M."/>
            <person name="Lee B.I."/>
            <person name="Makabe K.W."/>
            <person name="Manohar C."/>
            <person name="Matassi G."/>
            <person name="Medina M."/>
            <person name="Mochizuki Y."/>
            <person name="Mount S."/>
            <person name="Morishita T."/>
            <person name="Miura S."/>
            <person name="Nakayama A."/>
            <person name="Nishizaka S."/>
            <person name="Nomoto H."/>
            <person name="Ohta F."/>
            <person name="Oishi K."/>
            <person name="Rigoutsos I."/>
            <person name="Sano M."/>
            <person name="Sasaki A."/>
            <person name="Sasakura Y."/>
            <person name="Shoguchi E."/>
            <person name="Shin-i T."/>
            <person name="Spagnuolo A."/>
            <person name="Stainier D."/>
            <person name="Suzuki M.M."/>
            <person name="Tassy O."/>
            <person name="Takatori N."/>
            <person name="Tokuoka M."/>
            <person name="Yagi K."/>
            <person name="Yoshizaki F."/>
            <person name="Wada S."/>
            <person name="Zhang C."/>
            <person name="Hyatt P.D."/>
            <person name="Larimer F."/>
            <person name="Detter C."/>
            <person name="Doggett N."/>
            <person name="Glavina T."/>
            <person name="Hawkins T."/>
            <person name="Richardson P."/>
            <person name="Lucas S."/>
            <person name="Kohara Y."/>
            <person name="Levine M."/>
            <person name="Satoh N."/>
            <person name="Rokhsar D.S."/>
        </authorList>
    </citation>
    <scope>NUCLEOTIDE SEQUENCE [LARGE SCALE GENOMIC DNA]</scope>
</reference>
<evidence type="ECO:0000256" key="10">
    <source>
        <dbReference type="SAM" id="MobiDB-lite"/>
    </source>
</evidence>
<comment type="similarity">
    <text evidence="2 9">Belongs to the sodium:neurotransmitter symporter (SNF) (TC 2.A.22) family.</text>
</comment>
<reference evidence="12" key="4">
    <citation type="submission" date="2025-09" db="UniProtKB">
        <authorList>
            <consortium name="Ensembl"/>
        </authorList>
    </citation>
    <scope>IDENTIFICATION</scope>
</reference>
<feature type="binding site" evidence="8">
    <location>
        <position position="398"/>
    </location>
    <ligand>
        <name>Na(+)</name>
        <dbReference type="ChEBI" id="CHEBI:29101"/>
        <label>1</label>
    </ligand>
</feature>
<dbReference type="PANTHER" id="PTHR11616:SF321">
    <property type="entry name" value="SODIUM-DEPENDENT NUTRIENT AMINO ACID TRANSPORTER 1-RELATED"/>
    <property type="match status" value="1"/>
</dbReference>
<evidence type="ECO:0000256" key="9">
    <source>
        <dbReference type="RuleBase" id="RU003732"/>
    </source>
</evidence>
<feature type="transmembrane region" description="Helical" evidence="11">
    <location>
        <begin position="215"/>
        <end position="236"/>
    </location>
</feature>
<keyword evidence="8" id="KW-0479">Metal-binding</keyword>
<dbReference type="GO" id="GO:0035725">
    <property type="term" value="P:sodium ion transmembrane transport"/>
    <property type="evidence" value="ECO:0000318"/>
    <property type="project" value="GO_Central"/>
</dbReference>
<organism evidence="12 13">
    <name type="scientific">Ciona intestinalis</name>
    <name type="common">Transparent sea squirt</name>
    <name type="synonym">Ascidia intestinalis</name>
    <dbReference type="NCBI Taxonomy" id="7719"/>
    <lineage>
        <taxon>Eukaryota</taxon>
        <taxon>Metazoa</taxon>
        <taxon>Chordata</taxon>
        <taxon>Tunicata</taxon>
        <taxon>Ascidiacea</taxon>
        <taxon>Phlebobranchia</taxon>
        <taxon>Cionidae</taxon>
        <taxon>Ciona</taxon>
    </lineage>
</organism>
<dbReference type="HOGENOM" id="CLU_006855_9_5_1"/>
<sequence length="563" mass="63423">MEEKKDIEQVQNNAGDKGEETGEKREQWGGQIEFLLSCIGYCVGLGNVWRFPYLAYENGGGAFLIPYIIMLCLCGIPLFMMELSFGQFAGLGPITAWRSVPIFKGIGFGMVTVSFLVCIYYNVIIAWSLFYLFASFQSVLPWTLCDQWWNKESYQNISLNASMETTTQSPTTTAGMTTSIMNATQVNKTRLVSTTEEYWKSYILVYQSGIGDPGIVLWDLVLCLLLAWIIVFACLFKGVKSTGKVVYFTATFPYIILIILLVRGCTLEGALDGIIFYVKPDWERLKDSTVWTAAATQIFYSLGVSFGGLLTFASYNKFNNNIYRDTLIVSLGNCATSVFAGFVIFSVIGHMAFKVGQNVEDVIDQGPGLAFIAYPQAVALLPVPQLWSILFFFMLLTLGLDSQFAMLETVVTGFIDEFPTLLRKRKMHFTLFIAVVAFLLGILLVTEGGMYWFNLYNFYSAYYGLLALSLVMCLAINWGYGNYRWRFNTDIKLMLGFEPNWYFKGAWMFVTPAALIFLIIYDAINSSPITYSDYKYPKWANDLGICMSVSCVAVIPIYAAWRV</sequence>
<feature type="transmembrane region" description="Helical" evidence="11">
    <location>
        <begin position="245"/>
        <end position="278"/>
    </location>
</feature>
<keyword evidence="3 9" id="KW-0813">Transport</keyword>
<reference evidence="12" key="2">
    <citation type="journal article" date="2008" name="Genome Biol.">
        <title>Improved genome assembly and evidence-based global gene model set for the chordate Ciona intestinalis: new insight into intron and operon populations.</title>
        <authorList>
            <person name="Satou Y."/>
            <person name="Mineta K."/>
            <person name="Ogasawara M."/>
            <person name="Sasakura Y."/>
            <person name="Shoguchi E."/>
            <person name="Ueno K."/>
            <person name="Yamada L."/>
            <person name="Matsumoto J."/>
            <person name="Wasserscheid J."/>
            <person name="Dewar K."/>
            <person name="Wiley G.B."/>
            <person name="Macmil S.L."/>
            <person name="Roe B.A."/>
            <person name="Zeller R.W."/>
            <person name="Hastings K.E."/>
            <person name="Lemaire P."/>
            <person name="Lindquist E."/>
            <person name="Endo T."/>
            <person name="Hotta K."/>
            <person name="Inaba K."/>
        </authorList>
    </citation>
    <scope>NUCLEOTIDE SEQUENCE [LARGE SCALE GENOMIC DNA]</scope>
    <source>
        <strain evidence="12">wild type</strain>
    </source>
</reference>
<evidence type="ECO:0000256" key="8">
    <source>
        <dbReference type="PIRSR" id="PIRSR600175-1"/>
    </source>
</evidence>
<dbReference type="GeneTree" id="ENSGT00940000159688"/>
<dbReference type="InterPro" id="IPR000175">
    <property type="entry name" value="Na/ntran_symport"/>
</dbReference>
<dbReference type="Ensembl" id="ENSCINT00000001606.3">
    <property type="protein sequence ID" value="ENSCINP00000001606.3"/>
    <property type="gene ID" value="ENSCING00000006579.3"/>
</dbReference>
<dbReference type="GO" id="GO:0005283">
    <property type="term" value="F:amino acid:sodium symporter activity"/>
    <property type="evidence" value="ECO:0000318"/>
    <property type="project" value="GO_Central"/>
</dbReference>
<feature type="transmembrane region" description="Helical" evidence="11">
    <location>
        <begin position="373"/>
        <end position="396"/>
    </location>
</feature>
<dbReference type="InterPro" id="IPR037272">
    <property type="entry name" value="SNS_sf"/>
</dbReference>
<feature type="binding site" evidence="8">
    <location>
        <position position="401"/>
    </location>
    <ligand>
        <name>Na(+)</name>
        <dbReference type="ChEBI" id="CHEBI:29101"/>
        <label>1</label>
    </ligand>
</feature>
<dbReference type="Proteomes" id="UP000008144">
    <property type="component" value="Chromosome 7"/>
</dbReference>
<dbReference type="PANTHER" id="PTHR11616">
    <property type="entry name" value="SODIUM/CHLORIDE DEPENDENT TRANSPORTER"/>
    <property type="match status" value="1"/>
</dbReference>